<feature type="transmembrane region" description="Helical" evidence="5">
    <location>
        <begin position="156"/>
        <end position="177"/>
    </location>
</feature>
<evidence type="ECO:0000256" key="1">
    <source>
        <dbReference type="ARBA" id="ARBA00004370"/>
    </source>
</evidence>
<feature type="transmembrane region" description="Helical" evidence="5">
    <location>
        <begin position="184"/>
        <end position="206"/>
    </location>
</feature>
<dbReference type="Gene3D" id="1.20.120.550">
    <property type="entry name" value="Membrane associated eicosanoid/glutathione metabolism-like domain"/>
    <property type="match status" value="1"/>
</dbReference>
<comment type="caution">
    <text evidence="6">The sequence shown here is derived from an EMBL/GenBank/DDBJ whole genome shotgun (WGS) entry which is preliminary data.</text>
</comment>
<protein>
    <recommendedName>
        <fullName evidence="8">MAPEG family protein</fullName>
    </recommendedName>
</protein>
<keyword evidence="4 5" id="KW-0472">Membrane</keyword>
<proteinExistence type="predicted"/>
<accession>A0AA88GXL9</accession>
<keyword evidence="7" id="KW-1185">Reference proteome</keyword>
<dbReference type="AlphaFoldDB" id="A0AA88GXL9"/>
<evidence type="ECO:0000256" key="3">
    <source>
        <dbReference type="ARBA" id="ARBA00022989"/>
    </source>
</evidence>
<dbReference type="InterPro" id="IPR001129">
    <property type="entry name" value="Membr-assoc_MAPEG"/>
</dbReference>
<dbReference type="InterPro" id="IPR023352">
    <property type="entry name" value="MAPEG-like_dom_sf"/>
</dbReference>
<organism evidence="6 7">
    <name type="scientific">Naegleria lovaniensis</name>
    <name type="common">Amoeba</name>
    <dbReference type="NCBI Taxonomy" id="51637"/>
    <lineage>
        <taxon>Eukaryota</taxon>
        <taxon>Discoba</taxon>
        <taxon>Heterolobosea</taxon>
        <taxon>Tetramitia</taxon>
        <taxon>Eutetramitia</taxon>
        <taxon>Vahlkampfiidae</taxon>
        <taxon>Naegleria</taxon>
    </lineage>
</organism>
<dbReference type="Proteomes" id="UP000816034">
    <property type="component" value="Unassembled WGS sequence"/>
</dbReference>
<dbReference type="PANTHER" id="PTHR31004">
    <property type="entry name" value="TRANSMEMBRANE PROTEIN 79"/>
    <property type="match status" value="1"/>
</dbReference>
<evidence type="ECO:0000256" key="2">
    <source>
        <dbReference type="ARBA" id="ARBA00022692"/>
    </source>
</evidence>
<feature type="transmembrane region" description="Helical" evidence="5">
    <location>
        <begin position="21"/>
        <end position="44"/>
    </location>
</feature>
<evidence type="ECO:0000256" key="4">
    <source>
        <dbReference type="ARBA" id="ARBA00023136"/>
    </source>
</evidence>
<evidence type="ECO:0000313" key="7">
    <source>
        <dbReference type="Proteomes" id="UP000816034"/>
    </source>
</evidence>
<evidence type="ECO:0000313" key="6">
    <source>
        <dbReference type="EMBL" id="KAG2387989.1"/>
    </source>
</evidence>
<comment type="subcellular location">
    <subcellularLocation>
        <location evidence="1">Membrane</location>
    </subcellularLocation>
</comment>
<sequence>MSQQQSPAANLANDQKTVLRFGLSSMLVFGLIWYLLCFHSNFLSDILLVPSSSSPDQIDLATRLAFASKCLFCCVLIFPIIIHSISSKRFGNETINPLLLEQLSQNNSTKISDDLRKKFEHIQIWQRILQNSMEQFLMFAVNIVVLSLYLERRNMRVLIFASATFIISRILFAIGYLKHYALRALGFSVGMMMNVILSVSVGYLLITRDVLPYFSN</sequence>
<dbReference type="GO" id="GO:0045055">
    <property type="term" value="P:regulated exocytosis"/>
    <property type="evidence" value="ECO:0007669"/>
    <property type="project" value="TreeGrafter"/>
</dbReference>
<dbReference type="SUPFAM" id="SSF161084">
    <property type="entry name" value="MAPEG domain-like"/>
    <property type="match status" value="1"/>
</dbReference>
<feature type="transmembrane region" description="Helical" evidence="5">
    <location>
        <begin position="64"/>
        <end position="82"/>
    </location>
</feature>
<evidence type="ECO:0008006" key="8">
    <source>
        <dbReference type="Google" id="ProtNLM"/>
    </source>
</evidence>
<dbReference type="PANTHER" id="PTHR31004:SF1">
    <property type="entry name" value="TRANSMEMBRANE PROTEIN 79"/>
    <property type="match status" value="1"/>
</dbReference>
<keyword evidence="3 5" id="KW-1133">Transmembrane helix</keyword>
<name>A0AA88GXL9_NAELO</name>
<evidence type="ECO:0000256" key="5">
    <source>
        <dbReference type="SAM" id="Phobius"/>
    </source>
</evidence>
<dbReference type="GO" id="GO:0032588">
    <property type="term" value="C:trans-Golgi network membrane"/>
    <property type="evidence" value="ECO:0007669"/>
    <property type="project" value="TreeGrafter"/>
</dbReference>
<dbReference type="RefSeq" id="XP_044551981.1">
    <property type="nucleotide sequence ID" value="XM_044698460.1"/>
</dbReference>
<keyword evidence="2 5" id="KW-0812">Transmembrane</keyword>
<dbReference type="EMBL" id="PYSW02000011">
    <property type="protein sequence ID" value="KAG2387989.1"/>
    <property type="molecule type" value="Genomic_DNA"/>
</dbReference>
<reference evidence="6 7" key="1">
    <citation type="journal article" date="2018" name="BMC Genomics">
        <title>The genome of Naegleria lovaniensis, the basis for a comparative approach to unravel pathogenicity factors of the human pathogenic amoeba N. fowleri.</title>
        <authorList>
            <person name="Liechti N."/>
            <person name="Schurch N."/>
            <person name="Bruggmann R."/>
            <person name="Wittwer M."/>
        </authorList>
    </citation>
    <scope>NUCLEOTIDE SEQUENCE [LARGE SCALE GENOMIC DNA]</scope>
    <source>
        <strain evidence="6 7">ATCC 30569</strain>
    </source>
</reference>
<dbReference type="Pfam" id="PF01124">
    <property type="entry name" value="MAPEG"/>
    <property type="match status" value="1"/>
</dbReference>
<dbReference type="GO" id="GO:0005765">
    <property type="term" value="C:lysosomal membrane"/>
    <property type="evidence" value="ECO:0007669"/>
    <property type="project" value="TreeGrafter"/>
</dbReference>
<dbReference type="GeneID" id="68093295"/>
<feature type="transmembrane region" description="Helical" evidence="5">
    <location>
        <begin position="133"/>
        <end position="150"/>
    </location>
</feature>
<gene>
    <name evidence="6" type="ORF">C9374_000839</name>
</gene>